<organism evidence="3 4">
    <name type="scientific">Dendrobium nobile</name>
    <name type="common">Orchid</name>
    <dbReference type="NCBI Taxonomy" id="94219"/>
    <lineage>
        <taxon>Eukaryota</taxon>
        <taxon>Viridiplantae</taxon>
        <taxon>Streptophyta</taxon>
        <taxon>Embryophyta</taxon>
        <taxon>Tracheophyta</taxon>
        <taxon>Spermatophyta</taxon>
        <taxon>Magnoliopsida</taxon>
        <taxon>Liliopsida</taxon>
        <taxon>Asparagales</taxon>
        <taxon>Orchidaceae</taxon>
        <taxon>Epidendroideae</taxon>
        <taxon>Malaxideae</taxon>
        <taxon>Dendrobiinae</taxon>
        <taxon>Dendrobium</taxon>
    </lineage>
</organism>
<gene>
    <name evidence="3" type="ORF">KFK09_008728</name>
</gene>
<dbReference type="SUPFAM" id="SSF55120">
    <property type="entry name" value="Pseudouridine synthase"/>
    <property type="match status" value="1"/>
</dbReference>
<protein>
    <recommendedName>
        <fullName evidence="2">Pseudouridine synthase II N-terminal domain-containing protein</fullName>
    </recommendedName>
</protein>
<keyword evidence="4" id="KW-1185">Reference proteome</keyword>
<evidence type="ECO:0000313" key="4">
    <source>
        <dbReference type="Proteomes" id="UP000829196"/>
    </source>
</evidence>
<dbReference type="InterPro" id="IPR002501">
    <property type="entry name" value="PsdUridine_synth_N"/>
</dbReference>
<dbReference type="EMBL" id="JAGYWB010000007">
    <property type="protein sequence ID" value="KAI0516056.1"/>
    <property type="molecule type" value="Genomic_DNA"/>
</dbReference>
<dbReference type="AlphaFoldDB" id="A0A8T3BQB1"/>
<dbReference type="OrthoDB" id="9995526at2759"/>
<comment type="similarity">
    <text evidence="1">Belongs to the pseudouridine synthase TruB family.</text>
</comment>
<evidence type="ECO:0000256" key="1">
    <source>
        <dbReference type="ARBA" id="ARBA00008999"/>
    </source>
</evidence>
<dbReference type="GO" id="GO:0001522">
    <property type="term" value="P:pseudouridine synthesis"/>
    <property type="evidence" value="ECO:0007669"/>
    <property type="project" value="InterPro"/>
</dbReference>
<proteinExistence type="inferred from homology"/>
<dbReference type="GO" id="GO:0009982">
    <property type="term" value="F:pseudouridine synthase activity"/>
    <property type="evidence" value="ECO:0007669"/>
    <property type="project" value="InterPro"/>
</dbReference>
<evidence type="ECO:0000313" key="3">
    <source>
        <dbReference type="EMBL" id="KAI0516056.1"/>
    </source>
</evidence>
<dbReference type="Gene3D" id="3.30.2350.10">
    <property type="entry name" value="Pseudouridine synthase"/>
    <property type="match status" value="1"/>
</dbReference>
<name>A0A8T3BQB1_DENNO</name>
<dbReference type="Pfam" id="PF01509">
    <property type="entry name" value="TruB_N"/>
    <property type="match status" value="1"/>
</dbReference>
<dbReference type="GO" id="GO:0006396">
    <property type="term" value="P:RNA processing"/>
    <property type="evidence" value="ECO:0007669"/>
    <property type="project" value="InterPro"/>
</dbReference>
<accession>A0A8T3BQB1</accession>
<dbReference type="InterPro" id="IPR020103">
    <property type="entry name" value="PsdUridine_synth_cat_dom_sf"/>
</dbReference>
<evidence type="ECO:0000259" key="2">
    <source>
        <dbReference type="Pfam" id="PF01509"/>
    </source>
</evidence>
<feature type="domain" description="Pseudouridine synthase II N-terminal" evidence="2">
    <location>
        <begin position="148"/>
        <end position="189"/>
    </location>
</feature>
<sequence length="204" mass="22896">MRSRESTKDVRPFRGCMPEPLLNNVNLHGRGRENSPMITMRKLGSISSFPENSAEFRRIQATGRAPAVVEEERSWARWIRLVEPFDSSISSLKSETVWQLKLWFKPPNSASGPRFGPIWARIGLNLVSLGSYFRDAQFDYKLAEIGVQVGHAGSLDPMETGLLIVCVGIATKLVGRAMKVTKSKHYATLLKRNELLLMVHLCNA</sequence>
<comment type="caution">
    <text evidence="3">The sequence shown here is derived from an EMBL/GenBank/DDBJ whole genome shotgun (WGS) entry which is preliminary data.</text>
</comment>
<dbReference type="GO" id="GO:0003723">
    <property type="term" value="F:RNA binding"/>
    <property type="evidence" value="ECO:0007669"/>
    <property type="project" value="InterPro"/>
</dbReference>
<reference evidence="3" key="1">
    <citation type="journal article" date="2022" name="Front. Genet.">
        <title>Chromosome-Scale Assembly of the Dendrobium nobile Genome Provides Insights Into the Molecular Mechanism of the Biosynthesis of the Medicinal Active Ingredient of Dendrobium.</title>
        <authorList>
            <person name="Xu Q."/>
            <person name="Niu S.-C."/>
            <person name="Li K.-L."/>
            <person name="Zheng P.-J."/>
            <person name="Zhang X.-J."/>
            <person name="Jia Y."/>
            <person name="Liu Y."/>
            <person name="Niu Y.-X."/>
            <person name="Yu L.-H."/>
            <person name="Chen D.-F."/>
            <person name="Zhang G.-Q."/>
        </authorList>
    </citation>
    <scope>NUCLEOTIDE SEQUENCE</scope>
    <source>
        <tissue evidence="3">Leaf</tissue>
    </source>
</reference>
<dbReference type="Proteomes" id="UP000829196">
    <property type="component" value="Unassembled WGS sequence"/>
</dbReference>